<feature type="compositionally biased region" description="Low complexity" evidence="1">
    <location>
        <begin position="156"/>
        <end position="175"/>
    </location>
</feature>
<feature type="compositionally biased region" description="Low complexity" evidence="1">
    <location>
        <begin position="20"/>
        <end position="35"/>
    </location>
</feature>
<feature type="region of interest" description="Disordered" evidence="1">
    <location>
        <begin position="1"/>
        <end position="68"/>
    </location>
</feature>
<evidence type="ECO:0000313" key="3">
    <source>
        <dbReference type="Proteomes" id="UP001054945"/>
    </source>
</evidence>
<accession>A0AAV4RL00</accession>
<evidence type="ECO:0000313" key="2">
    <source>
        <dbReference type="EMBL" id="GIY22395.1"/>
    </source>
</evidence>
<sequence length="247" mass="26864">MNVAVEMRQLNGKTKTEEQSSSGNWSCSSDINSSDSENKTSENSRVTSTELSRADSPTSNEKIYQNRYRTMSANPEVFNSYVTKENKEIEISSCTSSDNNATHDDITSNDTSTESEVFFISSDESEDSSDVFEHNCGSSLSLSTLSDGSLNSLLSQTGTEMTSSSGTLTSLGFESLPPPPPPPPPAIVAAKINDGTKIAETANLNADCNLQKQMTKIQSPTMSTKKIKFCRSLQNLEKQKRIQGNIQ</sequence>
<comment type="caution">
    <text evidence="2">The sequence shown here is derived from an EMBL/GenBank/DDBJ whole genome shotgun (WGS) entry which is preliminary data.</text>
</comment>
<protein>
    <submittedName>
        <fullName evidence="2">Uncharacterized protein</fullName>
    </submittedName>
</protein>
<gene>
    <name evidence="2" type="ORF">CEXT_538891</name>
</gene>
<keyword evidence="3" id="KW-1185">Reference proteome</keyword>
<feature type="region of interest" description="Disordered" evidence="1">
    <location>
        <begin position="156"/>
        <end position="185"/>
    </location>
</feature>
<organism evidence="2 3">
    <name type="scientific">Caerostris extrusa</name>
    <name type="common">Bark spider</name>
    <name type="synonym">Caerostris bankana</name>
    <dbReference type="NCBI Taxonomy" id="172846"/>
    <lineage>
        <taxon>Eukaryota</taxon>
        <taxon>Metazoa</taxon>
        <taxon>Ecdysozoa</taxon>
        <taxon>Arthropoda</taxon>
        <taxon>Chelicerata</taxon>
        <taxon>Arachnida</taxon>
        <taxon>Araneae</taxon>
        <taxon>Araneomorphae</taxon>
        <taxon>Entelegynae</taxon>
        <taxon>Araneoidea</taxon>
        <taxon>Araneidae</taxon>
        <taxon>Caerostris</taxon>
    </lineage>
</organism>
<name>A0AAV4RL00_CAEEX</name>
<proteinExistence type="predicted"/>
<feature type="compositionally biased region" description="Pro residues" evidence="1">
    <location>
        <begin position="176"/>
        <end position="185"/>
    </location>
</feature>
<reference evidence="2 3" key="1">
    <citation type="submission" date="2021-06" db="EMBL/GenBank/DDBJ databases">
        <title>Caerostris extrusa draft genome.</title>
        <authorList>
            <person name="Kono N."/>
            <person name="Arakawa K."/>
        </authorList>
    </citation>
    <scope>NUCLEOTIDE SEQUENCE [LARGE SCALE GENOMIC DNA]</scope>
</reference>
<dbReference type="AlphaFoldDB" id="A0AAV4RL00"/>
<evidence type="ECO:0000256" key="1">
    <source>
        <dbReference type="SAM" id="MobiDB-lite"/>
    </source>
</evidence>
<dbReference type="Proteomes" id="UP001054945">
    <property type="component" value="Unassembled WGS sequence"/>
</dbReference>
<dbReference type="EMBL" id="BPLR01008141">
    <property type="protein sequence ID" value="GIY22395.1"/>
    <property type="molecule type" value="Genomic_DNA"/>
</dbReference>
<feature type="compositionally biased region" description="Polar residues" evidence="1">
    <location>
        <begin position="43"/>
        <end position="68"/>
    </location>
</feature>